<dbReference type="Pfam" id="PF17853">
    <property type="entry name" value="GGDEF_2"/>
    <property type="match status" value="1"/>
</dbReference>
<dbReference type="InterPro" id="IPR025736">
    <property type="entry name" value="PucR_C-HTH_dom"/>
</dbReference>
<evidence type="ECO:0000259" key="3">
    <source>
        <dbReference type="Pfam" id="PF17853"/>
    </source>
</evidence>
<dbReference type="AlphaFoldDB" id="A0A4U6QD57"/>
<proteinExistence type="inferred from homology"/>
<sequence>MIEQSVLTGGSLDELADHLAVLMDGAVMVTDTDGRVLVTSSTAVAELDNARRHPCFDASGRLVVEEQRFGVTAEPTVGGSRAMVRIVAANTDLGRLVAFASDRVMVEQDVTTLERAAMVAALAITRSQAVSAVESKYRAEFLRDALAGRAGRRAEAIAHARSLGWDIDRPMVVVVAETDEDDQQTARPAEEIRALQDRFTRAWVRSATTRDATTPVMGFSQEVVTLFPIEGTASRQDVVDEVTRIVTIVRGLGGGGRRTFCTGISQTVTSVDALPRAYEEALNAVTVGRQIHGSSAITHFDDLGTYRLLALIPDTDALHRFVGDTLGDLALDTPEAAEHRRTLGLLIDTNMNVAESARRLFIHYNTLRYRIGRLEQLLGPFVTDAELRMTLAMALRVHGMRGLARPR</sequence>
<dbReference type="PANTHER" id="PTHR33744">
    <property type="entry name" value="CARBOHYDRATE DIACID REGULATOR"/>
    <property type="match status" value="1"/>
</dbReference>
<keyword evidence="5" id="KW-1185">Reference proteome</keyword>
<evidence type="ECO:0000256" key="1">
    <source>
        <dbReference type="ARBA" id="ARBA00006754"/>
    </source>
</evidence>
<dbReference type="InterPro" id="IPR041522">
    <property type="entry name" value="CdaR_GGDEF"/>
</dbReference>
<dbReference type="Proteomes" id="UP000306985">
    <property type="component" value="Unassembled WGS sequence"/>
</dbReference>
<evidence type="ECO:0000259" key="2">
    <source>
        <dbReference type="Pfam" id="PF13556"/>
    </source>
</evidence>
<comment type="caution">
    <text evidence="4">The sequence shown here is derived from an EMBL/GenBank/DDBJ whole genome shotgun (WGS) entry which is preliminary data.</text>
</comment>
<gene>
    <name evidence="4" type="ORF">FDO65_16470</name>
</gene>
<feature type="domain" description="PucR C-terminal helix-turn-helix" evidence="2">
    <location>
        <begin position="341"/>
        <end position="397"/>
    </location>
</feature>
<dbReference type="InterPro" id="IPR042070">
    <property type="entry name" value="PucR_C-HTH_sf"/>
</dbReference>
<dbReference type="Pfam" id="PF13556">
    <property type="entry name" value="HTH_30"/>
    <property type="match status" value="1"/>
</dbReference>
<dbReference type="OrthoDB" id="3246591at2"/>
<dbReference type="EMBL" id="SZZH01000004">
    <property type="protein sequence ID" value="TKV57876.1"/>
    <property type="molecule type" value="Genomic_DNA"/>
</dbReference>
<evidence type="ECO:0000313" key="5">
    <source>
        <dbReference type="Proteomes" id="UP000306985"/>
    </source>
</evidence>
<reference evidence="4 5" key="1">
    <citation type="submission" date="2019-05" db="EMBL/GenBank/DDBJ databases">
        <title>Nakamurella sp. N5BH11, whole genome shotgun sequence.</title>
        <authorList>
            <person name="Tuo L."/>
        </authorList>
    </citation>
    <scope>NUCLEOTIDE SEQUENCE [LARGE SCALE GENOMIC DNA]</scope>
    <source>
        <strain evidence="4 5">N5BH11</strain>
    </source>
</reference>
<dbReference type="Gene3D" id="1.10.10.2840">
    <property type="entry name" value="PucR C-terminal helix-turn-helix domain"/>
    <property type="match status" value="1"/>
</dbReference>
<accession>A0A4U6QD57</accession>
<dbReference type="InterPro" id="IPR051448">
    <property type="entry name" value="CdaR-like_regulators"/>
</dbReference>
<name>A0A4U6QD57_9ACTN</name>
<dbReference type="PANTHER" id="PTHR33744:SF1">
    <property type="entry name" value="DNA-BINDING TRANSCRIPTIONAL ACTIVATOR ADER"/>
    <property type="match status" value="1"/>
</dbReference>
<protein>
    <submittedName>
        <fullName evidence="4">PucR family transcriptional regulator</fullName>
    </submittedName>
</protein>
<comment type="similarity">
    <text evidence="1">Belongs to the CdaR family.</text>
</comment>
<feature type="domain" description="CdaR GGDEF-like" evidence="3">
    <location>
        <begin position="152"/>
        <end position="286"/>
    </location>
</feature>
<evidence type="ECO:0000313" key="4">
    <source>
        <dbReference type="EMBL" id="TKV57876.1"/>
    </source>
</evidence>
<organism evidence="4 5">
    <name type="scientific">Nakamurella flava</name>
    <dbReference type="NCBI Taxonomy" id="2576308"/>
    <lineage>
        <taxon>Bacteria</taxon>
        <taxon>Bacillati</taxon>
        <taxon>Actinomycetota</taxon>
        <taxon>Actinomycetes</taxon>
        <taxon>Nakamurellales</taxon>
        <taxon>Nakamurellaceae</taxon>
        <taxon>Nakamurella</taxon>
    </lineage>
</organism>